<evidence type="ECO:0000256" key="6">
    <source>
        <dbReference type="ARBA" id="ARBA00022801"/>
    </source>
</evidence>
<feature type="binding site" evidence="10">
    <location>
        <position position="419"/>
    </location>
    <ligand>
        <name>Zn(2+)</name>
        <dbReference type="ChEBI" id="CHEBI:29105"/>
        <label>2</label>
    </ligand>
</feature>
<dbReference type="OrthoDB" id="282973at2759"/>
<evidence type="ECO:0000313" key="15">
    <source>
        <dbReference type="EMBL" id="CAD7090604.1"/>
    </source>
</evidence>
<evidence type="ECO:0000256" key="3">
    <source>
        <dbReference type="ARBA" id="ARBA00022525"/>
    </source>
</evidence>
<dbReference type="InParanoid" id="A0A7R8YYX8"/>
<evidence type="ECO:0000256" key="5">
    <source>
        <dbReference type="ARBA" id="ARBA00022729"/>
    </source>
</evidence>
<feature type="binding site" evidence="10">
    <location>
        <position position="453"/>
    </location>
    <ligand>
        <name>Zn(2+)</name>
        <dbReference type="ChEBI" id="CHEBI:29105"/>
        <label>2</label>
    </ligand>
</feature>
<dbReference type="AlphaFoldDB" id="A0A7R8YYX8"/>
<name>A0A7R8YYX8_HERIL</name>
<comment type="function">
    <text evidence="9">Converts sphingomyelin to ceramide.</text>
</comment>
<evidence type="ECO:0000313" key="16">
    <source>
        <dbReference type="Proteomes" id="UP000594454"/>
    </source>
</evidence>
<dbReference type="PIRSF" id="PIRSF000948">
    <property type="entry name" value="Sphingomy_PDE"/>
    <property type="match status" value="1"/>
</dbReference>
<dbReference type="GO" id="GO:0005764">
    <property type="term" value="C:lysosome"/>
    <property type="evidence" value="ECO:0007669"/>
    <property type="project" value="TreeGrafter"/>
</dbReference>
<feature type="binding site" evidence="10">
    <location>
        <position position="200"/>
    </location>
    <ligand>
        <name>Zn(2+)</name>
        <dbReference type="ChEBI" id="CHEBI:29105"/>
        <label>1</label>
    </ligand>
</feature>
<reference evidence="15 16" key="1">
    <citation type="submission" date="2020-11" db="EMBL/GenBank/DDBJ databases">
        <authorList>
            <person name="Wallbank WR R."/>
            <person name="Pardo Diaz C."/>
            <person name="Kozak K."/>
            <person name="Martin S."/>
            <person name="Jiggins C."/>
            <person name="Moest M."/>
            <person name="Warren A I."/>
            <person name="Generalovic N T."/>
            <person name="Byers J.R.P. K."/>
            <person name="Montejo-Kovacevich G."/>
            <person name="Yen C E."/>
        </authorList>
    </citation>
    <scope>NUCLEOTIDE SEQUENCE [LARGE SCALE GENOMIC DNA]</scope>
</reference>
<comment type="catalytic activity">
    <reaction evidence="9">
        <text>a sphingomyelin + H2O = phosphocholine + an N-acylsphing-4-enine + H(+)</text>
        <dbReference type="Rhea" id="RHEA:19253"/>
        <dbReference type="ChEBI" id="CHEBI:15377"/>
        <dbReference type="ChEBI" id="CHEBI:15378"/>
        <dbReference type="ChEBI" id="CHEBI:17636"/>
        <dbReference type="ChEBI" id="CHEBI:52639"/>
        <dbReference type="ChEBI" id="CHEBI:295975"/>
        <dbReference type="EC" id="3.1.4.12"/>
    </reaction>
</comment>
<feature type="disulfide bond" evidence="11">
    <location>
        <begin position="379"/>
        <end position="427"/>
    </location>
</feature>
<feature type="domain" description="Sphingomyelin phosphodiesterase C-terminal" evidence="14">
    <location>
        <begin position="488"/>
        <end position="583"/>
    </location>
</feature>
<evidence type="ECO:0000256" key="1">
    <source>
        <dbReference type="ARBA" id="ARBA00004613"/>
    </source>
</evidence>
<feature type="disulfide bond" evidence="11">
    <location>
        <begin position="219"/>
        <end position="242"/>
    </location>
</feature>
<dbReference type="EC" id="3.1.4.12" evidence="9"/>
<keyword evidence="16" id="KW-1185">Reference proteome</keyword>
<dbReference type="InterPro" id="IPR004843">
    <property type="entry name" value="Calcineurin-like_PHP"/>
</dbReference>
<feature type="binding site" evidence="10">
    <location>
        <position position="198"/>
    </location>
    <ligand>
        <name>Zn(2+)</name>
        <dbReference type="ChEBI" id="CHEBI:29105"/>
        <label>1</label>
    </ligand>
</feature>
<feature type="binding site" evidence="10">
    <location>
        <position position="271"/>
    </location>
    <ligand>
        <name>Zn(2+)</name>
        <dbReference type="ChEBI" id="CHEBI:29105"/>
        <label>2</label>
    </ligand>
</feature>
<dbReference type="GO" id="GO:0016020">
    <property type="term" value="C:membrane"/>
    <property type="evidence" value="ECO:0007669"/>
    <property type="project" value="GOC"/>
</dbReference>
<dbReference type="Pfam" id="PF00149">
    <property type="entry name" value="Metallophos"/>
    <property type="match status" value="1"/>
</dbReference>
<feature type="chain" id="PRO_5031237421" description="Sphingomyelin phosphodiesterase" evidence="12">
    <location>
        <begin position="23"/>
        <end position="631"/>
    </location>
</feature>
<feature type="domain" description="Calcineurin-like phosphoesterase" evidence="13">
    <location>
        <begin position="231"/>
        <end position="456"/>
    </location>
</feature>
<dbReference type="Proteomes" id="UP000594454">
    <property type="component" value="Chromosome 5"/>
</dbReference>
<evidence type="ECO:0000256" key="7">
    <source>
        <dbReference type="ARBA" id="ARBA00022833"/>
    </source>
</evidence>
<evidence type="ECO:0000256" key="9">
    <source>
        <dbReference type="PIRNR" id="PIRNR000948"/>
    </source>
</evidence>
<keyword evidence="9" id="KW-0326">Glycosidase</keyword>
<keyword evidence="3" id="KW-0964">Secreted</keyword>
<dbReference type="Pfam" id="PF19272">
    <property type="entry name" value="ASMase_C"/>
    <property type="match status" value="1"/>
</dbReference>
<dbReference type="EMBL" id="LR899013">
    <property type="protein sequence ID" value="CAD7090604.1"/>
    <property type="molecule type" value="Genomic_DNA"/>
</dbReference>
<feature type="disulfide bond" evidence="11">
    <location>
        <begin position="112"/>
        <end position="123"/>
    </location>
</feature>
<keyword evidence="6 9" id="KW-0378">Hydrolase</keyword>
<proteinExistence type="inferred from homology"/>
<dbReference type="CDD" id="cd00842">
    <property type="entry name" value="MPP_ASMase"/>
    <property type="match status" value="1"/>
</dbReference>
<comment type="cofactor">
    <cofactor evidence="10">
        <name>Zn(2+)</name>
        <dbReference type="ChEBI" id="CHEBI:29105"/>
    </cofactor>
    <text evidence="10">Binds 2 Zn(2+) ions per subunit.</text>
</comment>
<feature type="signal peptide" evidence="12">
    <location>
        <begin position="1"/>
        <end position="22"/>
    </location>
</feature>
<dbReference type="InterPro" id="IPR011160">
    <property type="entry name" value="Sphingomy_PDE"/>
</dbReference>
<sequence length="631" mass="73634">MKFKLYLIALLVTLCNANLCFAKDVDADVFAKIYYERFKRMFETNHRDLVLDEMNEDMLKAEERSVKLINFPVEANARVCLKCYVTAFSFIQLKKDVKYGTDKLKSFMKRICTYGDIDNEYVCNGNVEVNFPIADFIFSNRPNLTTSYVCGKVMPEYYCVKEDDTYENALSVEKPVLNGSKAYTFETTGKLRMLQLSDFHYDQYYEPGSDAQCGEWVCCRGDKLPPDSKKARAGFWGDYHICDSPGRLAENLLQQIASLKYPIDFVYFTGDYADHFGWNMTRETIKSEIKYVFDLVKRYLPNIPVYPVLGNHEGYPANFFAPNYIEDRDLSSKWLFEFVADQWKQWLPDQARRDLATKGYYTLLVRPNLRLIALNSNVCNVDNLWIIYDGLVYQQQLLWLIDLLEKASNSGEKVHIIGHVPSNDYRCDRRWTMDIQHIIERYAHVIAGHFNGHTHIDEFIVYYSSQDKETALNVAWNGGSGTNFVGLNSNFKFYDIDDRTYEVLDFETWIFNLTEANRLPSNKPIWYKEYSFTSRFNVKDLSPSSIHELLGRFRKDKMLLRKYWETTQKESDAAFQKGCDDACLQKVLDSITRTTFPKLNIYKGADTGRIQRISRSEKRKAMQIRVLSPKT</sequence>
<evidence type="ECO:0000256" key="2">
    <source>
        <dbReference type="ARBA" id="ARBA00008234"/>
    </source>
</evidence>
<dbReference type="InterPro" id="IPR041805">
    <property type="entry name" value="ASMase/PPN1_MPP"/>
</dbReference>
<comment type="subcellular location">
    <subcellularLocation>
        <location evidence="1">Secreted</location>
    </subcellularLocation>
</comment>
<evidence type="ECO:0000256" key="12">
    <source>
        <dbReference type="SAM" id="SignalP"/>
    </source>
</evidence>
<feature type="binding site" evidence="10">
    <location>
        <position position="455"/>
    </location>
    <ligand>
        <name>Zn(2+)</name>
        <dbReference type="ChEBI" id="CHEBI:29105"/>
        <label>1</label>
    </ligand>
</feature>
<keyword evidence="11" id="KW-1015">Disulfide bond</keyword>
<dbReference type="InterPro" id="IPR029052">
    <property type="entry name" value="Metallo-depent_PP-like"/>
</dbReference>
<dbReference type="GO" id="GO:0046872">
    <property type="term" value="F:metal ion binding"/>
    <property type="evidence" value="ECO:0007669"/>
    <property type="project" value="UniProtKB-KW"/>
</dbReference>
<dbReference type="SUPFAM" id="SSF56300">
    <property type="entry name" value="Metallo-dependent phosphatases"/>
    <property type="match status" value="1"/>
</dbReference>
<comment type="similarity">
    <text evidence="2 9">Belongs to the acid sphingomyelinase family.</text>
</comment>
<keyword evidence="5 12" id="KW-0732">Signal</keyword>
<accession>A0A7R8YYX8</accession>
<dbReference type="GO" id="GO:0046513">
    <property type="term" value="P:ceramide biosynthetic process"/>
    <property type="evidence" value="ECO:0007669"/>
    <property type="project" value="TreeGrafter"/>
</dbReference>
<organism evidence="15 16">
    <name type="scientific">Hermetia illucens</name>
    <name type="common">Black soldier fly</name>
    <dbReference type="NCBI Taxonomy" id="343691"/>
    <lineage>
        <taxon>Eukaryota</taxon>
        <taxon>Metazoa</taxon>
        <taxon>Ecdysozoa</taxon>
        <taxon>Arthropoda</taxon>
        <taxon>Hexapoda</taxon>
        <taxon>Insecta</taxon>
        <taxon>Pterygota</taxon>
        <taxon>Neoptera</taxon>
        <taxon>Endopterygota</taxon>
        <taxon>Diptera</taxon>
        <taxon>Brachycera</taxon>
        <taxon>Stratiomyomorpha</taxon>
        <taxon>Stratiomyidae</taxon>
        <taxon>Hermetiinae</taxon>
        <taxon>Hermetia</taxon>
    </lineage>
</organism>
<evidence type="ECO:0000256" key="8">
    <source>
        <dbReference type="ARBA" id="ARBA00023180"/>
    </source>
</evidence>
<dbReference type="GO" id="GO:0061750">
    <property type="term" value="F:acid sphingomyelin phosphodiesterase activity"/>
    <property type="evidence" value="ECO:0007669"/>
    <property type="project" value="TreeGrafter"/>
</dbReference>
<evidence type="ECO:0000256" key="10">
    <source>
        <dbReference type="PIRSR" id="PIRSR000948-1"/>
    </source>
</evidence>
<keyword evidence="7 10" id="KW-0862">Zinc</keyword>
<evidence type="ECO:0000256" key="4">
    <source>
        <dbReference type="ARBA" id="ARBA00022723"/>
    </source>
</evidence>
<gene>
    <name evidence="15" type="ORF">HERILL_LOCUS13073</name>
</gene>
<dbReference type="GO" id="GO:0005615">
    <property type="term" value="C:extracellular space"/>
    <property type="evidence" value="ECO:0007669"/>
    <property type="project" value="TreeGrafter"/>
</dbReference>
<keyword evidence="8" id="KW-0325">Glycoprotein</keyword>
<keyword evidence="4 10" id="KW-0479">Metal-binding</keyword>
<evidence type="ECO:0000259" key="14">
    <source>
        <dbReference type="Pfam" id="PF19272"/>
    </source>
</evidence>
<dbReference type="GO" id="GO:0006685">
    <property type="term" value="P:sphingomyelin catabolic process"/>
    <property type="evidence" value="ECO:0007669"/>
    <property type="project" value="UniProtKB-UniRule"/>
</dbReference>
<dbReference type="Gene3D" id="3.60.21.10">
    <property type="match status" value="1"/>
</dbReference>
<dbReference type="InterPro" id="IPR045473">
    <property type="entry name" value="ASM_C"/>
</dbReference>
<protein>
    <recommendedName>
        <fullName evidence="9">Sphingomyelin phosphodiesterase</fullName>
        <ecNumber evidence="9">3.1.4.12</ecNumber>
    </recommendedName>
</protein>
<evidence type="ECO:0000256" key="11">
    <source>
        <dbReference type="PIRSR" id="PIRSR000948-2"/>
    </source>
</evidence>
<feature type="binding site" evidence="10">
    <location>
        <position position="271"/>
    </location>
    <ligand>
        <name>Zn(2+)</name>
        <dbReference type="ChEBI" id="CHEBI:29105"/>
        <label>1</label>
    </ligand>
</feature>
<feature type="disulfide bond" evidence="11">
    <location>
        <begin position="213"/>
        <end position="218"/>
    </location>
</feature>
<feature type="disulfide bond" evidence="11">
    <location>
        <begin position="579"/>
        <end position="583"/>
    </location>
</feature>
<dbReference type="PANTHER" id="PTHR10340">
    <property type="entry name" value="SPHINGOMYELIN PHOSPHODIESTERASE"/>
    <property type="match status" value="1"/>
</dbReference>
<dbReference type="PANTHER" id="PTHR10340:SF29">
    <property type="entry name" value="SPHINGOMYELIN PHOSPHODIESTERASE"/>
    <property type="match status" value="1"/>
</dbReference>
<evidence type="ECO:0000259" key="13">
    <source>
        <dbReference type="Pfam" id="PF00149"/>
    </source>
</evidence>
<feature type="binding site" evidence="10">
    <location>
        <position position="311"/>
    </location>
    <ligand>
        <name>Zn(2+)</name>
        <dbReference type="ChEBI" id="CHEBI:29105"/>
        <label>2</label>
    </ligand>
</feature>
<dbReference type="GO" id="GO:0016798">
    <property type="term" value="F:hydrolase activity, acting on glycosyl bonds"/>
    <property type="evidence" value="ECO:0007669"/>
    <property type="project" value="UniProtKB-KW"/>
</dbReference>
<feature type="disulfide bond" evidence="11">
    <location>
        <begin position="83"/>
        <end position="150"/>
    </location>
</feature>